<comment type="similarity">
    <text evidence="13">Belongs to the methylthiotransferase family. MiaB subfamily.</text>
</comment>
<dbReference type="AlphaFoldDB" id="A0A7S6WMW0"/>
<gene>
    <name evidence="13 17" type="primary">miaB</name>
    <name evidence="17" type="ORF">IFE08_09530</name>
</gene>
<keyword evidence="2 13" id="KW-0004">4Fe-4S</keyword>
<dbReference type="InterPro" id="IPR006638">
    <property type="entry name" value="Elp3/MiaA/NifB-like_rSAM"/>
</dbReference>
<comment type="cofactor">
    <cofactor evidence="13">
        <name>[4Fe-4S] cluster</name>
        <dbReference type="ChEBI" id="CHEBI:49883"/>
    </cofactor>
    <text evidence="13">Binds 2 [4Fe-4S] clusters. One cluster is coordinated with 3 cysteines and an exchangeable S-adenosyl-L-methionine.</text>
</comment>
<dbReference type="Gene3D" id="3.40.50.12160">
    <property type="entry name" value="Methylthiotransferase, N-terminal domain"/>
    <property type="match status" value="1"/>
</dbReference>
<dbReference type="NCBIfam" id="TIGR00089">
    <property type="entry name" value="MiaB/RimO family radical SAM methylthiotransferase"/>
    <property type="match status" value="1"/>
</dbReference>
<dbReference type="Pfam" id="PF01938">
    <property type="entry name" value="TRAM"/>
    <property type="match status" value="1"/>
</dbReference>
<dbReference type="SUPFAM" id="SSF102114">
    <property type="entry name" value="Radical SAM enzymes"/>
    <property type="match status" value="1"/>
</dbReference>
<evidence type="ECO:0000256" key="2">
    <source>
        <dbReference type="ARBA" id="ARBA00022485"/>
    </source>
</evidence>
<dbReference type="InterPro" id="IPR005839">
    <property type="entry name" value="Methylthiotransferase"/>
</dbReference>
<keyword evidence="6 13" id="KW-0479">Metal-binding</keyword>
<keyword evidence="7 13" id="KW-0408">Iron</keyword>
<keyword evidence="4 13" id="KW-0808">Transferase</keyword>
<comment type="catalytic activity">
    <reaction evidence="13">
        <text>N(6)-dimethylallyladenosine(37) in tRNA + (sulfur carrier)-SH + AH2 + 2 S-adenosyl-L-methionine = 2-methylsulfanyl-N(6)-dimethylallyladenosine(37) in tRNA + (sulfur carrier)-H + 5'-deoxyadenosine + L-methionine + A + S-adenosyl-L-homocysteine + 2 H(+)</text>
        <dbReference type="Rhea" id="RHEA:37067"/>
        <dbReference type="Rhea" id="RHEA-COMP:10375"/>
        <dbReference type="Rhea" id="RHEA-COMP:10376"/>
        <dbReference type="Rhea" id="RHEA-COMP:14737"/>
        <dbReference type="Rhea" id="RHEA-COMP:14739"/>
        <dbReference type="ChEBI" id="CHEBI:13193"/>
        <dbReference type="ChEBI" id="CHEBI:15378"/>
        <dbReference type="ChEBI" id="CHEBI:17319"/>
        <dbReference type="ChEBI" id="CHEBI:17499"/>
        <dbReference type="ChEBI" id="CHEBI:29917"/>
        <dbReference type="ChEBI" id="CHEBI:57844"/>
        <dbReference type="ChEBI" id="CHEBI:57856"/>
        <dbReference type="ChEBI" id="CHEBI:59789"/>
        <dbReference type="ChEBI" id="CHEBI:64428"/>
        <dbReference type="ChEBI" id="CHEBI:74415"/>
        <dbReference type="ChEBI" id="CHEBI:74417"/>
        <dbReference type="EC" id="2.8.4.3"/>
    </reaction>
</comment>
<dbReference type="Pfam" id="PF04055">
    <property type="entry name" value="Radical_SAM"/>
    <property type="match status" value="1"/>
</dbReference>
<dbReference type="InterPro" id="IPR038135">
    <property type="entry name" value="Methylthiotransferase_N_sf"/>
</dbReference>
<comment type="subunit">
    <text evidence="13">Monomer.</text>
</comment>
<keyword evidence="5 13" id="KW-0949">S-adenosyl-L-methionine</keyword>
<evidence type="ECO:0000256" key="10">
    <source>
        <dbReference type="ARBA" id="ARBA00068570"/>
    </source>
</evidence>
<evidence type="ECO:0000256" key="4">
    <source>
        <dbReference type="ARBA" id="ARBA00022679"/>
    </source>
</evidence>
<organism evidence="17 18">
    <name type="scientific">Treponema pedis</name>
    <dbReference type="NCBI Taxonomy" id="409322"/>
    <lineage>
        <taxon>Bacteria</taxon>
        <taxon>Pseudomonadati</taxon>
        <taxon>Spirochaetota</taxon>
        <taxon>Spirochaetia</taxon>
        <taxon>Spirochaetales</taxon>
        <taxon>Treponemataceae</taxon>
        <taxon>Treponema</taxon>
    </lineage>
</organism>
<evidence type="ECO:0000259" key="16">
    <source>
        <dbReference type="PROSITE" id="PS51918"/>
    </source>
</evidence>
<dbReference type="InterPro" id="IPR002792">
    <property type="entry name" value="TRAM_dom"/>
</dbReference>
<dbReference type="CDD" id="cd01335">
    <property type="entry name" value="Radical_SAM"/>
    <property type="match status" value="1"/>
</dbReference>
<feature type="domain" description="MTTase N-terminal" evidence="15">
    <location>
        <begin position="1"/>
        <end position="116"/>
    </location>
</feature>
<evidence type="ECO:0000256" key="8">
    <source>
        <dbReference type="ARBA" id="ARBA00023014"/>
    </source>
</evidence>
<dbReference type="InterPro" id="IPR013848">
    <property type="entry name" value="Methylthiotransferase_N"/>
</dbReference>
<dbReference type="PROSITE" id="PS51449">
    <property type="entry name" value="MTTASE_N"/>
    <property type="match status" value="1"/>
</dbReference>
<sequence length="465" mass="53531">MTYFFETYGCQMNQAESSSMEQLLINSGWTSAPDAEHCDLLIINTCSVRITAENRVLGRLGHFSGLKKKRKFFVLLIGCMAERLYEEIQKEFPLVDYVVGMFERNLLPKIFDEIKIRVSDDDYLSEFKGKSIDEKPVSGYHFAQFSHSPNAFQSFVPIMNGCNNFCTYCIVPYVRGREVSRPVDEILNEIDILSRKGVREITLLGQNVNSYCGTASRINGENGENNTVDFPDLLRLIAKRAEEKDSIKWIRFMSSHPKDMSDKLIEVIASEPRVCKLVHLPVQHGSDKILKRMNRVYTIEHYKNRIKKLKETVPDLALSTDILMGFPGETEDDVEKTLSLMREIEFDSAFMYHYNPREGTRAFNFPDRIEESVKIERLGRVIDLQLKTTAKKMQKRLGKKLFVLVESHSRNNKEELFGHTEFGEMTVIENSFPNGLPESLIGNFALVELKEIKGKTFRARLIEED</sequence>
<dbReference type="Pfam" id="PF00919">
    <property type="entry name" value="UPF0004"/>
    <property type="match status" value="1"/>
</dbReference>
<dbReference type="EC" id="2.8.4.3" evidence="9 13"/>
<reference evidence="17 18" key="1">
    <citation type="submission" date="2020-09" db="EMBL/GenBank/DDBJ databases">
        <title>Characterization of Treponema spp. from bovine digital dermatitis in Korea.</title>
        <authorList>
            <person name="Espiritu H.M."/>
            <person name="Cho Y.I."/>
            <person name="Mamuad L."/>
        </authorList>
    </citation>
    <scope>NUCLEOTIDE SEQUENCE [LARGE SCALE GENOMIC DNA]</scope>
    <source>
        <strain evidence="17 18">KS1</strain>
    </source>
</reference>
<dbReference type="InterPro" id="IPR023404">
    <property type="entry name" value="rSAM_horseshoe"/>
</dbReference>
<evidence type="ECO:0000313" key="18">
    <source>
        <dbReference type="Proteomes" id="UP000593915"/>
    </source>
</evidence>
<dbReference type="PROSITE" id="PS50926">
    <property type="entry name" value="TRAM"/>
    <property type="match status" value="1"/>
</dbReference>
<dbReference type="GO" id="GO:0051539">
    <property type="term" value="F:4 iron, 4 sulfur cluster binding"/>
    <property type="evidence" value="ECO:0007669"/>
    <property type="project" value="UniProtKB-UniRule"/>
</dbReference>
<dbReference type="SFLD" id="SFLDF00273">
    <property type="entry name" value="(dimethylallyl)adenosine_tRNA"/>
    <property type="match status" value="1"/>
</dbReference>
<feature type="binding site" evidence="13">
    <location>
        <position position="79"/>
    </location>
    <ligand>
        <name>[4Fe-4S] cluster</name>
        <dbReference type="ChEBI" id="CHEBI:49883"/>
        <label>1</label>
    </ligand>
</feature>
<dbReference type="PANTHER" id="PTHR43020">
    <property type="entry name" value="CDK5 REGULATORY SUBUNIT-ASSOCIATED PROTEIN 1"/>
    <property type="match status" value="1"/>
</dbReference>
<keyword evidence="8 13" id="KW-0411">Iron-sulfur</keyword>
<dbReference type="SFLD" id="SFLDS00029">
    <property type="entry name" value="Radical_SAM"/>
    <property type="match status" value="1"/>
</dbReference>
<comment type="function">
    <text evidence="1 13">Catalyzes the methylthiolation of N6-(dimethylallyl)adenosine (i(6)A), leading to the formation of 2-methylthio-N6-(dimethylallyl)adenosine (ms(2)i(6)A) at position 37 in tRNAs that read codons beginning with uridine.</text>
</comment>
<dbReference type="InterPro" id="IPR058240">
    <property type="entry name" value="rSAM_sf"/>
</dbReference>
<dbReference type="InterPro" id="IPR007197">
    <property type="entry name" value="rSAM"/>
</dbReference>
<dbReference type="Proteomes" id="UP000593915">
    <property type="component" value="Chromosome"/>
</dbReference>
<dbReference type="EMBL" id="CP061839">
    <property type="protein sequence ID" value="QOW60083.1"/>
    <property type="molecule type" value="Genomic_DNA"/>
</dbReference>
<evidence type="ECO:0000256" key="3">
    <source>
        <dbReference type="ARBA" id="ARBA00022490"/>
    </source>
</evidence>
<keyword evidence="13" id="KW-0819">tRNA processing</keyword>
<evidence type="ECO:0000259" key="14">
    <source>
        <dbReference type="PROSITE" id="PS50926"/>
    </source>
</evidence>
<evidence type="ECO:0000256" key="5">
    <source>
        <dbReference type="ARBA" id="ARBA00022691"/>
    </source>
</evidence>
<dbReference type="SMART" id="SM00729">
    <property type="entry name" value="Elp3"/>
    <property type="match status" value="1"/>
</dbReference>
<feature type="domain" description="TRAM" evidence="14">
    <location>
        <begin position="394"/>
        <end position="463"/>
    </location>
</feature>
<dbReference type="FunFam" id="3.80.30.20:FF:000001">
    <property type="entry name" value="tRNA-2-methylthio-N(6)-dimethylallyladenosine synthase 2"/>
    <property type="match status" value="1"/>
</dbReference>
<dbReference type="PROSITE" id="PS51918">
    <property type="entry name" value="RADICAL_SAM"/>
    <property type="match status" value="1"/>
</dbReference>
<dbReference type="SFLD" id="SFLDG01061">
    <property type="entry name" value="methylthiotransferase"/>
    <property type="match status" value="1"/>
</dbReference>
<comment type="subcellular location">
    <subcellularLocation>
        <location evidence="13">Cytoplasm</location>
    </subcellularLocation>
</comment>
<dbReference type="PANTHER" id="PTHR43020:SF2">
    <property type="entry name" value="MITOCHONDRIAL TRNA METHYLTHIOTRANSFERASE CDK5RAP1"/>
    <property type="match status" value="1"/>
</dbReference>
<evidence type="ECO:0000256" key="12">
    <source>
        <dbReference type="ARBA" id="ARBA00081141"/>
    </source>
</evidence>
<keyword evidence="3 13" id="KW-0963">Cytoplasm</keyword>
<dbReference type="SFLD" id="SFLDG01082">
    <property type="entry name" value="B12-binding_domain_containing"/>
    <property type="match status" value="1"/>
</dbReference>
<evidence type="ECO:0000256" key="6">
    <source>
        <dbReference type="ARBA" id="ARBA00022723"/>
    </source>
</evidence>
<dbReference type="InterPro" id="IPR006463">
    <property type="entry name" value="MiaB_methiolase"/>
</dbReference>
<feature type="binding site" evidence="13">
    <location>
        <position position="162"/>
    </location>
    <ligand>
        <name>[4Fe-4S] cluster</name>
        <dbReference type="ChEBI" id="CHEBI:49883"/>
        <label>2</label>
        <note>4Fe-4S-S-AdoMet</note>
    </ligand>
</feature>
<dbReference type="Gene3D" id="3.80.30.20">
    <property type="entry name" value="tm_1862 like domain"/>
    <property type="match status" value="1"/>
</dbReference>
<feature type="binding site" evidence="13">
    <location>
        <position position="10"/>
    </location>
    <ligand>
        <name>[4Fe-4S] cluster</name>
        <dbReference type="ChEBI" id="CHEBI:49883"/>
        <label>1</label>
    </ligand>
</feature>
<dbReference type="PROSITE" id="PS01278">
    <property type="entry name" value="MTTASE_RADICAL"/>
    <property type="match status" value="1"/>
</dbReference>
<evidence type="ECO:0000256" key="9">
    <source>
        <dbReference type="ARBA" id="ARBA00033765"/>
    </source>
</evidence>
<protein>
    <recommendedName>
        <fullName evidence="10 13">tRNA-2-methylthio-N(6)-dimethylallyladenosine synthase</fullName>
        <ecNumber evidence="9 13">2.8.4.3</ecNumber>
    </recommendedName>
    <alternativeName>
        <fullName evidence="12 13">(Dimethylallyl)adenosine tRNA methylthiotransferase MiaB</fullName>
    </alternativeName>
    <alternativeName>
        <fullName evidence="11 13">tRNA-i(6)A37 methylthiotransferase</fullName>
    </alternativeName>
</protein>
<feature type="binding site" evidence="13">
    <location>
        <position position="169"/>
    </location>
    <ligand>
        <name>[4Fe-4S] cluster</name>
        <dbReference type="ChEBI" id="CHEBI:49883"/>
        <label>2</label>
        <note>4Fe-4S-S-AdoMet</note>
    </ligand>
</feature>
<dbReference type="GO" id="GO:0005829">
    <property type="term" value="C:cytosol"/>
    <property type="evidence" value="ECO:0007669"/>
    <property type="project" value="TreeGrafter"/>
</dbReference>
<name>A0A7S6WMW0_9SPIR</name>
<evidence type="ECO:0000256" key="13">
    <source>
        <dbReference type="HAMAP-Rule" id="MF_01864"/>
    </source>
</evidence>
<dbReference type="HAMAP" id="MF_01864">
    <property type="entry name" value="tRNA_metthiotr_MiaB"/>
    <property type="match status" value="1"/>
</dbReference>
<dbReference type="InterPro" id="IPR020612">
    <property type="entry name" value="Methylthiotransferase_CS"/>
</dbReference>
<dbReference type="NCBIfam" id="TIGR01574">
    <property type="entry name" value="miaB-methiolase"/>
    <property type="match status" value="1"/>
</dbReference>
<evidence type="ECO:0000259" key="15">
    <source>
        <dbReference type="PROSITE" id="PS51449"/>
    </source>
</evidence>
<dbReference type="RefSeq" id="WP_194075692.1">
    <property type="nucleotide sequence ID" value="NZ_CP061839.1"/>
</dbReference>
<proteinExistence type="inferred from homology"/>
<evidence type="ECO:0000256" key="7">
    <source>
        <dbReference type="ARBA" id="ARBA00023004"/>
    </source>
</evidence>
<feature type="binding site" evidence="13">
    <location>
        <position position="46"/>
    </location>
    <ligand>
        <name>[4Fe-4S] cluster</name>
        <dbReference type="ChEBI" id="CHEBI:49883"/>
        <label>1</label>
    </ligand>
</feature>
<accession>A0A7S6WMW0</accession>
<dbReference type="FunFam" id="3.40.50.12160:FF:000003">
    <property type="entry name" value="CDK5 regulatory subunit-associated protein 1"/>
    <property type="match status" value="1"/>
</dbReference>
<evidence type="ECO:0000256" key="11">
    <source>
        <dbReference type="ARBA" id="ARBA00080698"/>
    </source>
</evidence>
<feature type="binding site" evidence="13">
    <location>
        <position position="166"/>
    </location>
    <ligand>
        <name>[4Fe-4S] cluster</name>
        <dbReference type="ChEBI" id="CHEBI:49883"/>
        <label>2</label>
        <note>4Fe-4S-S-AdoMet</note>
    </ligand>
</feature>
<feature type="domain" description="Radical SAM core" evidence="16">
    <location>
        <begin position="148"/>
        <end position="391"/>
    </location>
</feature>
<evidence type="ECO:0000313" key="17">
    <source>
        <dbReference type="EMBL" id="QOW60083.1"/>
    </source>
</evidence>
<dbReference type="GO" id="GO:0046872">
    <property type="term" value="F:metal ion binding"/>
    <property type="evidence" value="ECO:0007669"/>
    <property type="project" value="UniProtKB-KW"/>
</dbReference>
<dbReference type="GO" id="GO:0035597">
    <property type="term" value="F:tRNA-2-methylthio-N(6)-dimethylallyladenosine(37) synthase activity"/>
    <property type="evidence" value="ECO:0007669"/>
    <property type="project" value="UniProtKB-EC"/>
</dbReference>
<evidence type="ECO:0000256" key="1">
    <source>
        <dbReference type="ARBA" id="ARBA00003234"/>
    </source>
</evidence>